<feature type="compositionally biased region" description="Polar residues" evidence="1">
    <location>
        <begin position="24"/>
        <end position="33"/>
    </location>
</feature>
<name>A0AAN8ZX56_HALRR</name>
<reference evidence="2 3" key="1">
    <citation type="submission" date="2023-11" db="EMBL/GenBank/DDBJ databases">
        <title>Halocaridina rubra genome assembly.</title>
        <authorList>
            <person name="Smith C."/>
        </authorList>
    </citation>
    <scope>NUCLEOTIDE SEQUENCE [LARGE SCALE GENOMIC DNA]</scope>
    <source>
        <strain evidence="2">EP-1</strain>
        <tissue evidence="2">Whole</tissue>
    </source>
</reference>
<proteinExistence type="predicted"/>
<evidence type="ECO:0000313" key="3">
    <source>
        <dbReference type="Proteomes" id="UP001381693"/>
    </source>
</evidence>
<protein>
    <submittedName>
        <fullName evidence="2">Uncharacterized protein</fullName>
    </submittedName>
</protein>
<accession>A0AAN8ZX56</accession>
<sequence length="163" mass="17786">MDDGDEDLAIPTMRTTPQPLPPSSAETAGSHTSIRAHAPPKGLTCYGYQKMRHIKRDRTTCHKATHHRTIGRTTNRRTDIPSQGHFALNHLLCFMAKCPWGGISVQRCLMANCPMDNCPAVNCLTVTSSTEVPIVMMVASMRSLQSLLAVSIAYPSEGVAPNQ</sequence>
<evidence type="ECO:0000256" key="1">
    <source>
        <dbReference type="SAM" id="MobiDB-lite"/>
    </source>
</evidence>
<dbReference type="AlphaFoldDB" id="A0AAN8ZX56"/>
<comment type="caution">
    <text evidence="2">The sequence shown here is derived from an EMBL/GenBank/DDBJ whole genome shotgun (WGS) entry which is preliminary data.</text>
</comment>
<gene>
    <name evidence="2" type="ORF">SK128_016125</name>
</gene>
<keyword evidence="3" id="KW-1185">Reference proteome</keyword>
<dbReference type="EMBL" id="JAXCGZ010018950">
    <property type="protein sequence ID" value="KAK7067028.1"/>
    <property type="molecule type" value="Genomic_DNA"/>
</dbReference>
<feature type="region of interest" description="Disordered" evidence="1">
    <location>
        <begin position="1"/>
        <end position="36"/>
    </location>
</feature>
<organism evidence="2 3">
    <name type="scientific">Halocaridina rubra</name>
    <name type="common">Hawaiian red shrimp</name>
    <dbReference type="NCBI Taxonomy" id="373956"/>
    <lineage>
        <taxon>Eukaryota</taxon>
        <taxon>Metazoa</taxon>
        <taxon>Ecdysozoa</taxon>
        <taxon>Arthropoda</taxon>
        <taxon>Crustacea</taxon>
        <taxon>Multicrustacea</taxon>
        <taxon>Malacostraca</taxon>
        <taxon>Eumalacostraca</taxon>
        <taxon>Eucarida</taxon>
        <taxon>Decapoda</taxon>
        <taxon>Pleocyemata</taxon>
        <taxon>Caridea</taxon>
        <taxon>Atyoidea</taxon>
        <taxon>Atyidae</taxon>
        <taxon>Halocaridina</taxon>
    </lineage>
</organism>
<dbReference type="Proteomes" id="UP001381693">
    <property type="component" value="Unassembled WGS sequence"/>
</dbReference>
<evidence type="ECO:0000313" key="2">
    <source>
        <dbReference type="EMBL" id="KAK7067028.1"/>
    </source>
</evidence>